<evidence type="ECO:0000259" key="1">
    <source>
        <dbReference type="SMART" id="SM00507"/>
    </source>
</evidence>
<dbReference type="AlphaFoldDB" id="A0A6P0HPC8"/>
<sequence length="484" mass="50956">MTGVSSSGDAGGGEPPVPDWLEHAFATGEWPAEADNSYSTVFVPPGRHDEVPPPAAVEPAGWAAPGVPVDVGGDVDHPVVAAIGGASGALTFDGLDWMSAADAGAGLVAVQRLVARASALAAVLLARAEELEVHRENGASTAAVWWANATALTRRDAYRFARVGDAITGRCGTHLATGCAAGAVNVEQADVIVSALDELPGDLPVELRLEAEETLVGFAADHDARALRAIGKKILTVIAPEVGEAHEAAVLEKEEREARAASRLTMVSDGRGRVHGRFTLPELHGAMLRKALDAYAAPQHLNSSDDPEQRFRRERPTPERYGLAFQQLLEMLDQKDLPAAGGTGATVLVTMTLESLLGGLATASLDTGGAISAGEARRLACGARIIPAVLGAKSEVLDLGRTARFHTRAMRTAMAIRDGGCVAEGCDRPPHQTQAHHLTAWARGGATNVEDGCLLCDQHHRQVHDPLYLVERLGTGKLRFIRRE</sequence>
<feature type="domain" description="HNH nuclease" evidence="1">
    <location>
        <begin position="409"/>
        <end position="461"/>
    </location>
</feature>
<dbReference type="RefSeq" id="WP_163774545.1">
    <property type="nucleotide sequence ID" value="NZ_JAAGXA010000023.1"/>
</dbReference>
<protein>
    <submittedName>
        <fullName evidence="2">DUF222 domain-containing protein</fullName>
    </submittedName>
</protein>
<gene>
    <name evidence="2" type="ORF">G3T38_20065</name>
</gene>
<organism evidence="2 3">
    <name type="scientific">Nocardioides zeae</name>
    <dbReference type="NCBI Taxonomy" id="1457234"/>
    <lineage>
        <taxon>Bacteria</taxon>
        <taxon>Bacillati</taxon>
        <taxon>Actinomycetota</taxon>
        <taxon>Actinomycetes</taxon>
        <taxon>Propionibacteriales</taxon>
        <taxon>Nocardioidaceae</taxon>
        <taxon>Nocardioides</taxon>
    </lineage>
</organism>
<dbReference type="InterPro" id="IPR003870">
    <property type="entry name" value="DUF222"/>
</dbReference>
<dbReference type="Proteomes" id="UP000468687">
    <property type="component" value="Unassembled WGS sequence"/>
</dbReference>
<evidence type="ECO:0000313" key="3">
    <source>
        <dbReference type="Proteomes" id="UP000468687"/>
    </source>
</evidence>
<comment type="caution">
    <text evidence="2">The sequence shown here is derived from an EMBL/GenBank/DDBJ whole genome shotgun (WGS) entry which is preliminary data.</text>
</comment>
<dbReference type="InterPro" id="IPR003615">
    <property type="entry name" value="HNH_nuc"/>
</dbReference>
<name>A0A6P0HPC8_9ACTN</name>
<keyword evidence="3" id="KW-1185">Reference proteome</keyword>
<dbReference type="SMART" id="SM00507">
    <property type="entry name" value="HNHc"/>
    <property type="match status" value="1"/>
</dbReference>
<dbReference type="EMBL" id="JAAGXA010000023">
    <property type="protein sequence ID" value="NEN80552.1"/>
    <property type="molecule type" value="Genomic_DNA"/>
</dbReference>
<proteinExistence type="predicted"/>
<accession>A0A6P0HPC8</accession>
<evidence type="ECO:0000313" key="2">
    <source>
        <dbReference type="EMBL" id="NEN80552.1"/>
    </source>
</evidence>
<dbReference type="Pfam" id="PF02720">
    <property type="entry name" value="DUF222"/>
    <property type="match status" value="1"/>
</dbReference>
<reference evidence="2 3" key="1">
    <citation type="journal article" date="2014" name="Int. J. Syst. Evol. Microbiol.">
        <title>Nocardioides zeae sp. nov., isolated from the stem of Zea mays.</title>
        <authorList>
            <person name="Glaeser S.P."/>
            <person name="McInroy J.A."/>
            <person name="Busse H.J."/>
            <person name="Kampfer P."/>
        </authorList>
    </citation>
    <scope>NUCLEOTIDE SEQUENCE [LARGE SCALE GENOMIC DNA]</scope>
    <source>
        <strain evidence="2 3">JCM 30728</strain>
    </source>
</reference>
<dbReference type="CDD" id="cd00085">
    <property type="entry name" value="HNHc"/>
    <property type="match status" value="1"/>
</dbReference>